<evidence type="ECO:0000256" key="1">
    <source>
        <dbReference type="ARBA" id="ARBA00004196"/>
    </source>
</evidence>
<dbReference type="EMBL" id="JACOPH010000023">
    <property type="protein sequence ID" value="MBC5715517.1"/>
    <property type="molecule type" value="Genomic_DNA"/>
</dbReference>
<dbReference type="AlphaFoldDB" id="A0A923LR30"/>
<dbReference type="Gene3D" id="2.60.40.10">
    <property type="entry name" value="Immunoglobulins"/>
    <property type="match status" value="1"/>
</dbReference>
<dbReference type="InterPro" id="IPR003961">
    <property type="entry name" value="FN3_dom"/>
</dbReference>
<dbReference type="Pfam" id="PF00041">
    <property type="entry name" value="fn3"/>
    <property type="match status" value="1"/>
</dbReference>
<evidence type="ECO:0000256" key="2">
    <source>
        <dbReference type="SAM" id="SignalP"/>
    </source>
</evidence>
<evidence type="ECO:0000259" key="3">
    <source>
        <dbReference type="PROSITE" id="PS50853"/>
    </source>
</evidence>
<evidence type="ECO:0000313" key="4">
    <source>
        <dbReference type="EMBL" id="MBC5715517.1"/>
    </source>
</evidence>
<dbReference type="InterPro" id="IPR042229">
    <property type="entry name" value="Listeria/Bacterioides_rpt_sf"/>
</dbReference>
<proteinExistence type="predicted"/>
<reference evidence="4" key="1">
    <citation type="submission" date="2020-08" db="EMBL/GenBank/DDBJ databases">
        <title>Genome public.</title>
        <authorList>
            <person name="Liu C."/>
            <person name="Sun Q."/>
        </authorList>
    </citation>
    <scope>NUCLEOTIDE SEQUENCE</scope>
    <source>
        <strain evidence="4">BX1005</strain>
    </source>
</reference>
<dbReference type="RefSeq" id="WP_186867817.1">
    <property type="nucleotide sequence ID" value="NZ_JACOPH010000023.1"/>
</dbReference>
<comment type="caution">
    <text evidence="4">The sequence shown here is derived from an EMBL/GenBank/DDBJ whole genome shotgun (WGS) entry which is preliminary data.</text>
</comment>
<dbReference type="InterPro" id="IPR013783">
    <property type="entry name" value="Ig-like_fold"/>
</dbReference>
<dbReference type="GO" id="GO:0030313">
    <property type="term" value="C:cell envelope"/>
    <property type="evidence" value="ECO:0007669"/>
    <property type="project" value="UniProtKB-SubCell"/>
</dbReference>
<name>A0A923LR30_9FIRM</name>
<dbReference type="CDD" id="cd00063">
    <property type="entry name" value="FN3"/>
    <property type="match status" value="1"/>
</dbReference>
<dbReference type="Pfam" id="PF09479">
    <property type="entry name" value="Flg_new"/>
    <property type="match status" value="1"/>
</dbReference>
<dbReference type="Proteomes" id="UP000606720">
    <property type="component" value="Unassembled WGS sequence"/>
</dbReference>
<dbReference type="NCBIfam" id="TIGR02543">
    <property type="entry name" value="List_Bact_rpt"/>
    <property type="match status" value="1"/>
</dbReference>
<dbReference type="InterPro" id="IPR036116">
    <property type="entry name" value="FN3_sf"/>
</dbReference>
<accession>A0A923LR30</accession>
<feature type="domain" description="Fibronectin type-III" evidence="3">
    <location>
        <begin position="125"/>
        <end position="218"/>
    </location>
</feature>
<keyword evidence="5" id="KW-1185">Reference proteome</keyword>
<feature type="signal peptide" evidence="2">
    <location>
        <begin position="1"/>
        <end position="23"/>
    </location>
</feature>
<sequence>MKKKLVVLGMLFGLTFCMQPVFAAEAADVSALGVGVEQDAVYSVTVTFDANGGSGVMNSLTSASNVSTSLTSNVFTRSGFTFTGWNTAADGTGTAYADAADVTQLAAAEYNGQTITLYAQWKLNAPSIKSVKSSTPASMKVTYKKNSKAAGYEISYATKKSFKGAKKVTAKKGSSNTEITNVIPGKTYYVRMRSYYKAGGVKKYSDWSKSKKIKMKKGATLANTKALTAIEADITLTGSGSGYHAKLVLCTPTSAVSYGIQYDKCASAPYTGKAMAMIENVASNAAGGQSYSRPGNRELQPGKTYHMMMTVDKKGNGNVYLDYKKIGSFSNAGLANQAVYIRVEGAVRLNGDQVKATFDNIKLRQGGKLEADKKYGGWFPSSNKGIKTKKVNNKNKVIISGTGSGINGDWDSDYENVSGIFQFY</sequence>
<organism evidence="4 5">
    <name type="scientific">Roseburia zhanii</name>
    <dbReference type="NCBI Taxonomy" id="2763064"/>
    <lineage>
        <taxon>Bacteria</taxon>
        <taxon>Bacillati</taxon>
        <taxon>Bacillota</taxon>
        <taxon>Clostridia</taxon>
        <taxon>Lachnospirales</taxon>
        <taxon>Lachnospiraceae</taxon>
        <taxon>Roseburia</taxon>
    </lineage>
</organism>
<dbReference type="InterPro" id="IPR013378">
    <property type="entry name" value="InlB-like_B-rpt"/>
</dbReference>
<evidence type="ECO:0000313" key="5">
    <source>
        <dbReference type="Proteomes" id="UP000606720"/>
    </source>
</evidence>
<feature type="chain" id="PRO_5038008398" evidence="2">
    <location>
        <begin position="24"/>
        <end position="424"/>
    </location>
</feature>
<gene>
    <name evidence="4" type="ORF">H8S17_15175</name>
</gene>
<protein>
    <submittedName>
        <fullName evidence="4">InlB B-repeat-containing protein</fullName>
    </submittedName>
</protein>
<dbReference type="Gene3D" id="2.60.40.4270">
    <property type="entry name" value="Listeria-Bacteroides repeat domain"/>
    <property type="match status" value="1"/>
</dbReference>
<comment type="subcellular location">
    <subcellularLocation>
        <location evidence="1">Cell envelope</location>
    </subcellularLocation>
</comment>
<dbReference type="PROSITE" id="PS50853">
    <property type="entry name" value="FN3"/>
    <property type="match status" value="1"/>
</dbReference>
<keyword evidence="2" id="KW-0732">Signal</keyword>
<dbReference type="SUPFAM" id="SSF49265">
    <property type="entry name" value="Fibronectin type III"/>
    <property type="match status" value="1"/>
</dbReference>